<evidence type="ECO:0000313" key="2">
    <source>
        <dbReference type="Proteomes" id="UP001159363"/>
    </source>
</evidence>
<evidence type="ECO:0000313" key="1">
    <source>
        <dbReference type="EMBL" id="KAJ8877349.1"/>
    </source>
</evidence>
<name>A0ABQ9GZA3_9NEOP</name>
<protein>
    <submittedName>
        <fullName evidence="1">Uncharacterized protein</fullName>
    </submittedName>
</protein>
<proteinExistence type="predicted"/>
<accession>A0ABQ9GZA3</accession>
<dbReference type="EMBL" id="JARBHB010000008">
    <property type="protein sequence ID" value="KAJ8877349.1"/>
    <property type="molecule type" value="Genomic_DNA"/>
</dbReference>
<keyword evidence="2" id="KW-1185">Reference proteome</keyword>
<dbReference type="Proteomes" id="UP001159363">
    <property type="component" value="Chromosome 7"/>
</dbReference>
<comment type="caution">
    <text evidence="1">The sequence shown here is derived from an EMBL/GenBank/DDBJ whole genome shotgun (WGS) entry which is preliminary data.</text>
</comment>
<sequence length="134" mass="15365">MLTATHVVKLHIKIGHFSWNYEFRILPVLNHELLGLEFLGQTGALINLADFTLLFGFVPNIKICLHPGETTYSQTDVDNSKFEEKLKLIKQEFGDVITSKIGKCDVLPYRFTLVDDVPVWDRHFRCPPPKLKAL</sequence>
<reference evidence="1 2" key="1">
    <citation type="submission" date="2023-02" db="EMBL/GenBank/DDBJ databases">
        <title>LHISI_Scaffold_Assembly.</title>
        <authorList>
            <person name="Stuart O.P."/>
            <person name="Cleave R."/>
            <person name="Magrath M.J.L."/>
            <person name="Mikheyev A.S."/>
        </authorList>
    </citation>
    <scope>NUCLEOTIDE SEQUENCE [LARGE SCALE GENOMIC DNA]</scope>
    <source>
        <strain evidence="1">Daus_M_001</strain>
        <tissue evidence="1">Leg muscle</tissue>
    </source>
</reference>
<organism evidence="1 2">
    <name type="scientific">Dryococelus australis</name>
    <dbReference type="NCBI Taxonomy" id="614101"/>
    <lineage>
        <taxon>Eukaryota</taxon>
        <taxon>Metazoa</taxon>
        <taxon>Ecdysozoa</taxon>
        <taxon>Arthropoda</taxon>
        <taxon>Hexapoda</taxon>
        <taxon>Insecta</taxon>
        <taxon>Pterygota</taxon>
        <taxon>Neoptera</taxon>
        <taxon>Polyneoptera</taxon>
        <taxon>Phasmatodea</taxon>
        <taxon>Verophasmatodea</taxon>
        <taxon>Anareolatae</taxon>
        <taxon>Phasmatidae</taxon>
        <taxon>Eurycanthinae</taxon>
        <taxon>Dryococelus</taxon>
    </lineage>
</organism>
<gene>
    <name evidence="1" type="ORF">PR048_021803</name>
</gene>